<dbReference type="Gene3D" id="3.40.720.10">
    <property type="entry name" value="Alkaline Phosphatase, subunit A"/>
    <property type="match status" value="1"/>
</dbReference>
<feature type="binding site" evidence="3">
    <location>
        <position position="371"/>
    </location>
    <ligand>
        <name>Zn(2+)</name>
        <dbReference type="ChEBI" id="CHEBI:29105"/>
        <label>2</label>
    </ligand>
</feature>
<comment type="caution">
    <text evidence="5">The sequence shown here is derived from an EMBL/GenBank/DDBJ whole genome shotgun (WGS) entry which is preliminary data.</text>
</comment>
<evidence type="ECO:0000313" key="6">
    <source>
        <dbReference type="Proteomes" id="UP000295106"/>
    </source>
</evidence>
<dbReference type="SMART" id="SM00098">
    <property type="entry name" value="alkPPc"/>
    <property type="match status" value="1"/>
</dbReference>
<feature type="binding site" evidence="3">
    <location>
        <position position="375"/>
    </location>
    <ligand>
        <name>Zn(2+)</name>
        <dbReference type="ChEBI" id="CHEBI:29105"/>
        <label>2</label>
    </ligand>
</feature>
<dbReference type="InterPro" id="IPR006311">
    <property type="entry name" value="TAT_signal"/>
</dbReference>
<dbReference type="EMBL" id="SLXD01000001">
    <property type="protein sequence ID" value="TCP05427.1"/>
    <property type="molecule type" value="Genomic_DNA"/>
</dbReference>
<feature type="binding site" evidence="3">
    <location>
        <position position="417"/>
    </location>
    <ligand>
        <name>Zn(2+)</name>
        <dbReference type="ChEBI" id="CHEBI:29105"/>
        <label>2</label>
    </ligand>
</feature>
<feature type="binding site" evidence="3">
    <location>
        <position position="194"/>
    </location>
    <ligand>
        <name>Mg(2+)</name>
        <dbReference type="ChEBI" id="CHEBI:18420"/>
    </ligand>
</feature>
<keyword evidence="1" id="KW-0597">Phosphoprotein</keyword>
<dbReference type="Pfam" id="PF00245">
    <property type="entry name" value="Alk_phosphatase"/>
    <property type="match status" value="1"/>
</dbReference>
<dbReference type="PROSITE" id="PS51257">
    <property type="entry name" value="PROKAR_LIPOPROTEIN"/>
    <property type="match status" value="1"/>
</dbReference>
<dbReference type="GO" id="GO:0004035">
    <property type="term" value="F:alkaline phosphatase activity"/>
    <property type="evidence" value="ECO:0007669"/>
    <property type="project" value="TreeGrafter"/>
</dbReference>
<evidence type="ECO:0000256" key="1">
    <source>
        <dbReference type="ARBA" id="ARBA00022553"/>
    </source>
</evidence>
<evidence type="ECO:0000313" key="5">
    <source>
        <dbReference type="EMBL" id="TCP05427.1"/>
    </source>
</evidence>
<feature type="binding site" evidence="3">
    <location>
        <position position="416"/>
    </location>
    <ligand>
        <name>Zn(2+)</name>
        <dbReference type="ChEBI" id="CHEBI:29105"/>
        <label>2</label>
    </ligand>
</feature>
<accession>A0A4R2MK89</accession>
<proteinExistence type="predicted"/>
<dbReference type="PANTHER" id="PTHR11596">
    <property type="entry name" value="ALKALINE PHOSPHATASE"/>
    <property type="match status" value="1"/>
</dbReference>
<gene>
    <name evidence="5" type="ORF">EV684_101299</name>
</gene>
<keyword evidence="3" id="KW-0460">Magnesium</keyword>
<name>A0A4R2MK89_RUBGE</name>
<feature type="binding site" evidence="3">
    <location>
        <position position="366"/>
    </location>
    <ligand>
        <name>Mg(2+)</name>
        <dbReference type="ChEBI" id="CHEBI:18420"/>
    </ligand>
</feature>
<feature type="chain" id="PRO_5020885471" evidence="4">
    <location>
        <begin position="31"/>
        <end position="509"/>
    </location>
</feature>
<dbReference type="InterPro" id="IPR001952">
    <property type="entry name" value="Alkaline_phosphatase"/>
</dbReference>
<evidence type="ECO:0000256" key="2">
    <source>
        <dbReference type="PIRSR" id="PIRSR601952-1"/>
    </source>
</evidence>
<dbReference type="GeneID" id="99687029"/>
<evidence type="ECO:0000256" key="3">
    <source>
        <dbReference type="PIRSR" id="PIRSR601952-2"/>
    </source>
</evidence>
<dbReference type="RefSeq" id="WP_132644431.1">
    <property type="nucleotide sequence ID" value="NZ_CP181386.1"/>
</dbReference>
<feature type="signal peptide" evidence="4">
    <location>
        <begin position="1"/>
        <end position="30"/>
    </location>
</feature>
<keyword evidence="3" id="KW-0479">Metal-binding</keyword>
<protein>
    <submittedName>
        <fullName evidence="5">Alkaline phosphatase</fullName>
    </submittedName>
</protein>
<dbReference type="PROSITE" id="PS51318">
    <property type="entry name" value="TAT"/>
    <property type="match status" value="1"/>
</dbReference>
<dbReference type="SUPFAM" id="SSF53649">
    <property type="entry name" value="Alkaline phosphatase-like"/>
    <property type="match status" value="1"/>
</dbReference>
<organism evidence="5 6">
    <name type="scientific">Rubrivivax gelatinosus</name>
    <name type="common">Rhodocyclus gelatinosus</name>
    <name type="synonym">Rhodopseudomonas gelatinosa</name>
    <dbReference type="NCBI Taxonomy" id="28068"/>
    <lineage>
        <taxon>Bacteria</taxon>
        <taxon>Pseudomonadati</taxon>
        <taxon>Pseudomonadota</taxon>
        <taxon>Betaproteobacteria</taxon>
        <taxon>Burkholderiales</taxon>
        <taxon>Sphaerotilaceae</taxon>
        <taxon>Rubrivivax</taxon>
    </lineage>
</organism>
<reference evidence="5 6" key="1">
    <citation type="submission" date="2019-03" db="EMBL/GenBank/DDBJ databases">
        <title>Genomic Encyclopedia of Type Strains, Phase IV (KMG-IV): sequencing the most valuable type-strain genomes for metagenomic binning, comparative biology and taxonomic classification.</title>
        <authorList>
            <person name="Goeker M."/>
        </authorList>
    </citation>
    <scope>NUCLEOTIDE SEQUENCE [LARGE SCALE GENOMIC DNA]</scope>
    <source>
        <strain evidence="5 6">DSM 1709</strain>
    </source>
</reference>
<keyword evidence="3" id="KW-0862">Zinc</keyword>
<dbReference type="PANTHER" id="PTHR11596:SF5">
    <property type="entry name" value="ALKALINE PHOSPHATASE"/>
    <property type="match status" value="1"/>
</dbReference>
<feature type="binding site" evidence="3">
    <location>
        <position position="192"/>
    </location>
    <ligand>
        <name>Mg(2+)</name>
        <dbReference type="ChEBI" id="CHEBI:18420"/>
    </ligand>
</feature>
<feature type="active site" description="Phosphoserine intermediate" evidence="2">
    <location>
        <position position="141"/>
    </location>
</feature>
<evidence type="ECO:0000256" key="4">
    <source>
        <dbReference type="SAM" id="SignalP"/>
    </source>
</evidence>
<comment type="cofactor">
    <cofactor evidence="3">
        <name>Mg(2+)</name>
        <dbReference type="ChEBI" id="CHEBI:18420"/>
    </cofactor>
    <text evidence="3">Binds 1 Mg(2+) ion.</text>
</comment>
<dbReference type="OrthoDB" id="9794455at2"/>
<dbReference type="AlphaFoldDB" id="A0A4R2MK89"/>
<dbReference type="GO" id="GO:0046872">
    <property type="term" value="F:metal ion binding"/>
    <property type="evidence" value="ECO:0007669"/>
    <property type="project" value="UniProtKB-KW"/>
</dbReference>
<dbReference type="InterPro" id="IPR017850">
    <property type="entry name" value="Alkaline_phosphatase_core_sf"/>
</dbReference>
<keyword evidence="4" id="KW-0732">Signal</keyword>
<dbReference type="Proteomes" id="UP000295106">
    <property type="component" value="Unassembled WGS sequence"/>
</dbReference>
<sequence>MNRRPSSSAVPPRRAALAALAAAALLSACAAAPVAPAPAQPKNVIVMISDGASWNTWEMAAHFRSGARANDLPEYQLLTERWGVTTFPLNTSTKPTHDATPQVSYDPARAWDPSPVAPVPGDAYATAIAGYQYLKRQYTDSAAAGTALASGTKTYNNAINVDNFGQPLDFATRIARGAGKATGVVTSVPLAHATPAAFGARNASRSRMSELARDMLRDGNLDLIMGAGHPEHDGNGASVLGLSAADCAARTACAKRWDVLAEAEWRELRAGTLRPAGAERPWTLVEDRAEFERLAAGQRRVDGPLLGIPRVRWTLQQAREDEVLGADPAQPSGVRRIAGVPDLATMAGAALRHLERDPDGLFLMIEGGAVDWAAHANQAGRLVEEQTEFNAALAVVEAWIAAHGGWEQNLLIVTTDHGNGLPLGPQSDRVAFQAVPNGGAGVRPAPRFWSDNHTNELVRLWARGAGAERFAAHQRGRDPRFAEVTGHNDDGRYVDNTDVFRVVKAALER</sequence>
<dbReference type="CDD" id="cd16012">
    <property type="entry name" value="ALP"/>
    <property type="match status" value="1"/>
</dbReference>
<comment type="cofactor">
    <cofactor evidence="3">
        <name>Zn(2+)</name>
        <dbReference type="ChEBI" id="CHEBI:29105"/>
    </cofactor>
    <text evidence="3">Binds 2 Zn(2+) ions.</text>
</comment>